<dbReference type="EMBL" id="JAFHDT010000011">
    <property type="protein sequence ID" value="KAI7803683.1"/>
    <property type="molecule type" value="Genomic_DNA"/>
</dbReference>
<dbReference type="SUPFAM" id="SSF48726">
    <property type="entry name" value="Immunoglobulin"/>
    <property type="match status" value="2"/>
</dbReference>
<dbReference type="Gene3D" id="2.60.40.10">
    <property type="entry name" value="Immunoglobulins"/>
    <property type="match status" value="2"/>
</dbReference>
<reference evidence="5" key="1">
    <citation type="submission" date="2021-02" db="EMBL/GenBank/DDBJ databases">
        <title>Comparative genomics reveals that relaxation of natural selection precedes convergent phenotypic evolution of cavefish.</title>
        <authorList>
            <person name="Peng Z."/>
        </authorList>
    </citation>
    <scope>NUCLEOTIDE SEQUENCE</scope>
    <source>
        <tissue evidence="5">Muscle</tissue>
    </source>
</reference>
<feature type="transmembrane region" description="Helical" evidence="3">
    <location>
        <begin position="267"/>
        <end position="284"/>
    </location>
</feature>
<evidence type="ECO:0000313" key="6">
    <source>
        <dbReference type="Proteomes" id="UP001059041"/>
    </source>
</evidence>
<keyword evidence="2" id="KW-0325">Glycoprotein</keyword>
<dbReference type="InterPro" id="IPR036179">
    <property type="entry name" value="Ig-like_dom_sf"/>
</dbReference>
<keyword evidence="1" id="KW-1015">Disulfide bond</keyword>
<keyword evidence="3" id="KW-1133">Transmembrane helix</keyword>
<dbReference type="InterPro" id="IPR007110">
    <property type="entry name" value="Ig-like_dom"/>
</dbReference>
<dbReference type="InterPro" id="IPR003597">
    <property type="entry name" value="Ig_C1-set"/>
</dbReference>
<dbReference type="InterPro" id="IPR051755">
    <property type="entry name" value="Ig-like_CS_Receptor"/>
</dbReference>
<dbReference type="PROSITE" id="PS50835">
    <property type="entry name" value="IG_LIKE"/>
    <property type="match status" value="2"/>
</dbReference>
<evidence type="ECO:0000256" key="3">
    <source>
        <dbReference type="SAM" id="Phobius"/>
    </source>
</evidence>
<dbReference type="InterPro" id="IPR013783">
    <property type="entry name" value="Ig-like_fold"/>
</dbReference>
<evidence type="ECO:0000256" key="2">
    <source>
        <dbReference type="ARBA" id="ARBA00023180"/>
    </source>
</evidence>
<organism evidence="5 6">
    <name type="scientific">Triplophysa rosa</name>
    <name type="common">Cave loach</name>
    <dbReference type="NCBI Taxonomy" id="992332"/>
    <lineage>
        <taxon>Eukaryota</taxon>
        <taxon>Metazoa</taxon>
        <taxon>Chordata</taxon>
        <taxon>Craniata</taxon>
        <taxon>Vertebrata</taxon>
        <taxon>Euteleostomi</taxon>
        <taxon>Actinopterygii</taxon>
        <taxon>Neopterygii</taxon>
        <taxon>Teleostei</taxon>
        <taxon>Ostariophysi</taxon>
        <taxon>Cypriniformes</taxon>
        <taxon>Nemacheilidae</taxon>
        <taxon>Triplophysa</taxon>
    </lineage>
</organism>
<accession>A0A9W7TQZ5</accession>
<evidence type="ECO:0000313" key="5">
    <source>
        <dbReference type="EMBL" id="KAI7803683.1"/>
    </source>
</evidence>
<feature type="domain" description="Ig-like" evidence="4">
    <location>
        <begin position="171"/>
        <end position="241"/>
    </location>
</feature>
<dbReference type="InterPro" id="IPR003599">
    <property type="entry name" value="Ig_sub"/>
</dbReference>
<dbReference type="Proteomes" id="UP001059041">
    <property type="component" value="Linkage Group LG11"/>
</dbReference>
<dbReference type="SMART" id="SM00409">
    <property type="entry name" value="IG"/>
    <property type="match status" value="1"/>
</dbReference>
<keyword evidence="3" id="KW-0812">Transmembrane</keyword>
<dbReference type="PANTHER" id="PTHR19971">
    <property type="entry name" value="SIGNAL-REGULATORY PROTEIN BETA"/>
    <property type="match status" value="1"/>
</dbReference>
<name>A0A9W7TQZ5_TRIRA</name>
<dbReference type="Pfam" id="PF07654">
    <property type="entry name" value="C1-set"/>
    <property type="match status" value="1"/>
</dbReference>
<gene>
    <name evidence="5" type="ORF">IRJ41_010034</name>
</gene>
<keyword evidence="3" id="KW-0472">Membrane</keyword>
<protein>
    <recommendedName>
        <fullName evidence="4">Ig-like domain-containing protein</fullName>
    </recommendedName>
</protein>
<dbReference type="OrthoDB" id="6103117at2759"/>
<feature type="domain" description="Ig-like" evidence="4">
    <location>
        <begin position="46"/>
        <end position="151"/>
    </location>
</feature>
<evidence type="ECO:0000259" key="4">
    <source>
        <dbReference type="PROSITE" id="PS50835"/>
    </source>
</evidence>
<keyword evidence="6" id="KW-1185">Reference proteome</keyword>
<sequence length="287" mass="32052">MKKWVICDCQPHSQFTQLLWPVESTYMHDLLGFVLLWELSLKVMAGTVSQFPPLVNVGLGETVTMHCQLNGVQSFCHTVAWLRVDPVTGMTNILQDSNIPFQSNDQVQSSVCKASVYNATQQDSGTYYCIATDREHMYLGNGTIVIIKDVSTVLMTSIEMMAFANNNGHDSTVTLQCAIGGFAPSQVYVYWLIGSKKENGQIGSFGEKNKENFTVNSLNHVSVSVEEWKTAGNCTCVVKSGRWIFIQTLHYYDLLDPCYTLISTPRIAALIAVLFFLIIILIITECY</sequence>
<proteinExistence type="predicted"/>
<dbReference type="AlphaFoldDB" id="A0A9W7TQZ5"/>
<dbReference type="CDD" id="cd00099">
    <property type="entry name" value="IgV"/>
    <property type="match status" value="1"/>
</dbReference>
<evidence type="ECO:0000256" key="1">
    <source>
        <dbReference type="ARBA" id="ARBA00023157"/>
    </source>
</evidence>
<comment type="caution">
    <text evidence="5">The sequence shown here is derived from an EMBL/GenBank/DDBJ whole genome shotgun (WGS) entry which is preliminary data.</text>
</comment>
<dbReference type="Pfam" id="PF13927">
    <property type="entry name" value="Ig_3"/>
    <property type="match status" value="1"/>
</dbReference>